<dbReference type="InterPro" id="IPR020864">
    <property type="entry name" value="MACPF"/>
</dbReference>
<dbReference type="Pfam" id="PF01823">
    <property type="entry name" value="MACPF"/>
    <property type="match status" value="1"/>
</dbReference>
<reference evidence="9 10" key="1">
    <citation type="submission" date="2024-05" db="EMBL/GenBank/DDBJ databases">
        <title>Genome sequencing and assembly of Indian major carp, Cirrhinus mrigala (Hamilton, 1822).</title>
        <authorList>
            <person name="Mohindra V."/>
            <person name="Chowdhury L.M."/>
            <person name="Lal K."/>
            <person name="Jena J.K."/>
        </authorList>
    </citation>
    <scope>NUCLEOTIDE SEQUENCE [LARGE SCALE GENOMIC DNA]</scope>
    <source>
        <strain evidence="9">CM1030</strain>
        <tissue evidence="9">Blood</tissue>
    </source>
</reference>
<keyword evidence="7" id="KW-1015">Disulfide bond</keyword>
<evidence type="ECO:0000256" key="2">
    <source>
        <dbReference type="ARBA" id="ARBA00004613"/>
    </source>
</evidence>
<comment type="caution">
    <text evidence="9">The sequence shown here is derived from an EMBL/GenBank/DDBJ whole genome shotgun (WGS) entry which is preliminary data.</text>
</comment>
<evidence type="ECO:0000313" key="9">
    <source>
        <dbReference type="EMBL" id="KAL0186792.1"/>
    </source>
</evidence>
<protein>
    <recommendedName>
        <fullName evidence="8">MACPF domain-containing protein</fullName>
    </recommendedName>
</protein>
<keyword evidence="10" id="KW-1185">Reference proteome</keyword>
<dbReference type="Proteomes" id="UP001529510">
    <property type="component" value="Unassembled WGS sequence"/>
</dbReference>
<dbReference type="PROSITE" id="PS51412">
    <property type="entry name" value="MACPF_2"/>
    <property type="match status" value="1"/>
</dbReference>
<comment type="subcellular location">
    <subcellularLocation>
        <location evidence="1">Membrane</location>
    </subcellularLocation>
    <subcellularLocation>
        <location evidence="2">Secreted</location>
    </subcellularLocation>
</comment>
<feature type="domain" description="MACPF" evidence="8">
    <location>
        <begin position="1"/>
        <end position="81"/>
    </location>
</feature>
<dbReference type="PANTHER" id="PTHR45742:SF2">
    <property type="entry name" value="COMPLEMENT COMPONENT C7"/>
    <property type="match status" value="1"/>
</dbReference>
<name>A0ABD0QLR3_CIRMR</name>
<dbReference type="EMBL" id="JAMKFB020000008">
    <property type="protein sequence ID" value="KAL0186792.1"/>
    <property type="molecule type" value="Genomic_DNA"/>
</dbReference>
<feature type="non-terminal residue" evidence="9">
    <location>
        <position position="1"/>
    </location>
</feature>
<dbReference type="GO" id="GO:0016020">
    <property type="term" value="C:membrane"/>
    <property type="evidence" value="ECO:0007669"/>
    <property type="project" value="UniProtKB-SubCell"/>
</dbReference>
<dbReference type="PANTHER" id="PTHR45742">
    <property type="entry name" value="COMPLEMENT COMPONENT C6"/>
    <property type="match status" value="1"/>
</dbReference>
<dbReference type="GO" id="GO:0005576">
    <property type="term" value="C:extracellular region"/>
    <property type="evidence" value="ECO:0007669"/>
    <property type="project" value="UniProtKB-SubCell"/>
</dbReference>
<keyword evidence="6" id="KW-0472">Membrane</keyword>
<keyword evidence="4" id="KW-0964">Secreted</keyword>
<dbReference type="PROSITE" id="PS00279">
    <property type="entry name" value="MACPF_1"/>
    <property type="match status" value="1"/>
</dbReference>
<dbReference type="GO" id="GO:0031640">
    <property type="term" value="P:killing of cells of another organism"/>
    <property type="evidence" value="ECO:0007669"/>
    <property type="project" value="UniProtKB-KW"/>
</dbReference>
<proteinExistence type="inferred from homology"/>
<accession>A0ABD0QLR3</accession>
<dbReference type="AlphaFoldDB" id="A0ABD0QLR3"/>
<feature type="non-terminal residue" evidence="9">
    <location>
        <position position="81"/>
    </location>
</feature>
<evidence type="ECO:0000256" key="1">
    <source>
        <dbReference type="ARBA" id="ARBA00004370"/>
    </source>
</evidence>
<keyword evidence="5" id="KW-0204">Cytolysis</keyword>
<comment type="similarity">
    <text evidence="3">Belongs to the complement C6/C7/C8/C9 family.</text>
</comment>
<evidence type="ECO:0000256" key="6">
    <source>
        <dbReference type="ARBA" id="ARBA00023136"/>
    </source>
</evidence>
<evidence type="ECO:0000256" key="4">
    <source>
        <dbReference type="ARBA" id="ARBA00022525"/>
    </source>
</evidence>
<evidence type="ECO:0000256" key="7">
    <source>
        <dbReference type="ARBA" id="ARBA00023157"/>
    </source>
</evidence>
<evidence type="ECO:0000256" key="5">
    <source>
        <dbReference type="ARBA" id="ARBA00022852"/>
    </source>
</evidence>
<sequence>SKNLLIMKSDVDVAQFQNQAPEYLPLSEEFWKALLSLPVSYDYAAYRNVLERFGTHYISEGTLGGQFRLFMMASQDVIKKM</sequence>
<evidence type="ECO:0000313" key="10">
    <source>
        <dbReference type="Proteomes" id="UP001529510"/>
    </source>
</evidence>
<gene>
    <name evidence="9" type="ORF">M9458_018462</name>
</gene>
<organism evidence="9 10">
    <name type="scientific">Cirrhinus mrigala</name>
    <name type="common">Mrigala</name>
    <dbReference type="NCBI Taxonomy" id="683832"/>
    <lineage>
        <taxon>Eukaryota</taxon>
        <taxon>Metazoa</taxon>
        <taxon>Chordata</taxon>
        <taxon>Craniata</taxon>
        <taxon>Vertebrata</taxon>
        <taxon>Euteleostomi</taxon>
        <taxon>Actinopterygii</taxon>
        <taxon>Neopterygii</taxon>
        <taxon>Teleostei</taxon>
        <taxon>Ostariophysi</taxon>
        <taxon>Cypriniformes</taxon>
        <taxon>Cyprinidae</taxon>
        <taxon>Labeoninae</taxon>
        <taxon>Labeonini</taxon>
        <taxon>Cirrhinus</taxon>
    </lineage>
</organism>
<evidence type="ECO:0000256" key="3">
    <source>
        <dbReference type="ARBA" id="ARBA00009214"/>
    </source>
</evidence>
<evidence type="ECO:0000259" key="8">
    <source>
        <dbReference type="PROSITE" id="PS51412"/>
    </source>
</evidence>
<dbReference type="InterPro" id="IPR020863">
    <property type="entry name" value="MACPF_CS"/>
</dbReference>